<name>A0A0U5AYN9_9BACL</name>
<evidence type="ECO:0000313" key="2">
    <source>
        <dbReference type="Proteomes" id="UP000217696"/>
    </source>
</evidence>
<proteinExistence type="predicted"/>
<dbReference type="Proteomes" id="UP000217696">
    <property type="component" value="Chromosome"/>
</dbReference>
<keyword evidence="2" id="KW-1185">Reference proteome</keyword>
<dbReference type="AlphaFoldDB" id="A0A0U5AYN9"/>
<accession>A0A0U5AYN9</accession>
<organism evidence="1 2">
    <name type="scientific">Aneurinibacillus soli</name>
    <dbReference type="NCBI Taxonomy" id="1500254"/>
    <lineage>
        <taxon>Bacteria</taxon>
        <taxon>Bacillati</taxon>
        <taxon>Bacillota</taxon>
        <taxon>Bacilli</taxon>
        <taxon>Bacillales</taxon>
        <taxon>Paenibacillaceae</taxon>
        <taxon>Aneurinibacillus group</taxon>
        <taxon>Aneurinibacillus</taxon>
    </lineage>
</organism>
<reference evidence="1 2" key="1">
    <citation type="submission" date="2015-12" db="EMBL/GenBank/DDBJ databases">
        <title>Genome sequence of Aneurinibacillus soli.</title>
        <authorList>
            <person name="Lee J.S."/>
            <person name="Lee K.C."/>
            <person name="Kim K.K."/>
            <person name="Lee B.W."/>
        </authorList>
    </citation>
    <scope>NUCLEOTIDE SEQUENCE [LARGE SCALE GENOMIC DNA]</scope>
    <source>
        <strain evidence="1 2">CB4</strain>
    </source>
</reference>
<dbReference type="OrthoDB" id="2652483at2"/>
<gene>
    <name evidence="1" type="ORF">CB4_03026</name>
</gene>
<dbReference type="EMBL" id="AP017312">
    <property type="protein sequence ID" value="BAU28849.1"/>
    <property type="molecule type" value="Genomic_DNA"/>
</dbReference>
<protein>
    <submittedName>
        <fullName evidence="1">Uncharacterized protein</fullName>
    </submittedName>
</protein>
<sequence>MKFRAMPIFLSVVVSSVLLFGGWYVFQNQFVKKPIIEELSAMKGVKVGHITVGRDAVKLDMVFSDPDKFAEQYKAVQKIVKEQTNGKKADIELNGENSALKNVWQQYEFSIAEAMDLHTYSRIPSVLTAMKQQHNLKNASSYMDDQNVYIYLNNGKQSYYTVLPRYKEVIRNNG</sequence>
<evidence type="ECO:0000313" key="1">
    <source>
        <dbReference type="EMBL" id="BAU28849.1"/>
    </source>
</evidence>
<dbReference type="RefSeq" id="WP_096466550.1">
    <property type="nucleotide sequence ID" value="NZ_AP017312.1"/>
</dbReference>
<dbReference type="KEGG" id="asoc:CB4_03026"/>